<reference evidence="2 3" key="1">
    <citation type="journal article" date="2016" name="Mol. Biol. Evol.">
        <title>Comparative Genomics of Early-Diverging Mushroom-Forming Fungi Provides Insights into the Origins of Lignocellulose Decay Capabilities.</title>
        <authorList>
            <person name="Nagy L.G."/>
            <person name="Riley R."/>
            <person name="Tritt A."/>
            <person name="Adam C."/>
            <person name="Daum C."/>
            <person name="Floudas D."/>
            <person name="Sun H."/>
            <person name="Yadav J.S."/>
            <person name="Pangilinan J."/>
            <person name="Larsson K.H."/>
            <person name="Matsuura K."/>
            <person name="Barry K."/>
            <person name="Labutti K."/>
            <person name="Kuo R."/>
            <person name="Ohm R.A."/>
            <person name="Bhattacharya S.S."/>
            <person name="Shirouzu T."/>
            <person name="Yoshinaga Y."/>
            <person name="Martin F.M."/>
            <person name="Grigoriev I.V."/>
            <person name="Hibbett D.S."/>
        </authorList>
    </citation>
    <scope>NUCLEOTIDE SEQUENCE [LARGE SCALE GENOMIC DNA]</scope>
    <source>
        <strain evidence="2 3">CBS 109695</strain>
    </source>
</reference>
<feature type="compositionally biased region" description="Basic and acidic residues" evidence="1">
    <location>
        <begin position="60"/>
        <end position="77"/>
    </location>
</feature>
<dbReference type="Proteomes" id="UP000076532">
    <property type="component" value="Unassembled WGS sequence"/>
</dbReference>
<gene>
    <name evidence="2" type="ORF">FIBSPDRAFT_894426</name>
</gene>
<feature type="region of interest" description="Disordered" evidence="1">
    <location>
        <begin position="32"/>
        <end position="77"/>
    </location>
</feature>
<evidence type="ECO:0000313" key="2">
    <source>
        <dbReference type="EMBL" id="KZP17158.1"/>
    </source>
</evidence>
<sequence length="322" mass="34893">MKRSGWTRQAGMKHVTVAGSEVEDENVYKRTSELGHMRRPHGIGGKLEKLEKRRQKRPAKKEYALSGREDTPKEHDMCLCPRGRAGVGEKDLQEGEGGTQPVLRDLGPFWGRGGRDVQVFGPVGSVGSGEYRRRVAVTVTVLDRLRRTLTQLRQRKQLNCKFYVYFESCHSRSGLPELCSEGVSETSDEGTGETSCEAGGSCAERSSGAKEAAAGVGAGAGVGEVGGDSLGVMRGAEGRLVVRGAATPRLLDLLELPPQDAVEPVFNLGRIGGRSASQSLGVRSNPICRWAKGTRREVRVEWDGYCCCANSKGKANEQVQYL</sequence>
<dbReference type="EMBL" id="KV417585">
    <property type="protein sequence ID" value="KZP17158.1"/>
    <property type="molecule type" value="Genomic_DNA"/>
</dbReference>
<proteinExistence type="predicted"/>
<dbReference type="AlphaFoldDB" id="A0A166FTV2"/>
<evidence type="ECO:0000256" key="1">
    <source>
        <dbReference type="SAM" id="MobiDB-lite"/>
    </source>
</evidence>
<accession>A0A166FTV2</accession>
<evidence type="ECO:0000313" key="3">
    <source>
        <dbReference type="Proteomes" id="UP000076532"/>
    </source>
</evidence>
<keyword evidence="3" id="KW-1185">Reference proteome</keyword>
<name>A0A166FTV2_9AGAM</name>
<organism evidence="2 3">
    <name type="scientific">Athelia psychrophila</name>
    <dbReference type="NCBI Taxonomy" id="1759441"/>
    <lineage>
        <taxon>Eukaryota</taxon>
        <taxon>Fungi</taxon>
        <taxon>Dikarya</taxon>
        <taxon>Basidiomycota</taxon>
        <taxon>Agaricomycotina</taxon>
        <taxon>Agaricomycetes</taxon>
        <taxon>Agaricomycetidae</taxon>
        <taxon>Atheliales</taxon>
        <taxon>Atheliaceae</taxon>
        <taxon>Athelia</taxon>
    </lineage>
</organism>
<protein>
    <submittedName>
        <fullName evidence="2">Uncharacterized protein</fullName>
    </submittedName>
</protein>